<evidence type="ECO:0000256" key="1">
    <source>
        <dbReference type="ARBA" id="ARBA00022737"/>
    </source>
</evidence>
<dbReference type="EMBL" id="CAMXCT020002997">
    <property type="protein sequence ID" value="CAL1155126.1"/>
    <property type="molecule type" value="Genomic_DNA"/>
</dbReference>
<dbReference type="Gene3D" id="1.10.490.10">
    <property type="entry name" value="Globins"/>
    <property type="match status" value="3"/>
</dbReference>
<reference evidence="5" key="2">
    <citation type="submission" date="2024-04" db="EMBL/GenBank/DDBJ databases">
        <authorList>
            <person name="Chen Y."/>
            <person name="Shah S."/>
            <person name="Dougan E. K."/>
            <person name="Thang M."/>
            <person name="Chan C."/>
        </authorList>
    </citation>
    <scope>NUCLEOTIDE SEQUENCE [LARGE SCALE GENOMIC DNA]</scope>
</reference>
<dbReference type="AlphaFoldDB" id="A0A9P1G6T1"/>
<evidence type="ECO:0000313" key="6">
    <source>
        <dbReference type="EMBL" id="CAL4789063.1"/>
    </source>
</evidence>
<feature type="transmembrane region" description="Helical" evidence="3">
    <location>
        <begin position="875"/>
        <end position="894"/>
    </location>
</feature>
<name>A0A9P1G6T1_9DINO</name>
<keyword evidence="3" id="KW-1133">Transmembrane helix</keyword>
<dbReference type="PANTHER" id="PTHR10582">
    <property type="entry name" value="TRANSIENT RECEPTOR POTENTIAL ION CHANNEL PROTEIN"/>
    <property type="match status" value="1"/>
</dbReference>
<keyword evidence="7" id="KW-1185">Reference proteome</keyword>
<keyword evidence="3" id="KW-0812">Transmembrane</keyword>
<feature type="transmembrane region" description="Helical" evidence="3">
    <location>
        <begin position="780"/>
        <end position="802"/>
    </location>
</feature>
<sequence>MFDERSQPDSDGTADGESQAAADEEDVDDDRIAFASHESGTENTVHAEERAVQELLEKYAEVNPDDFPSFRLPVFLADKMQTTWQAFLQKYSSREFAGEAIFDSIMEEAPTLQGMFKMPRSVFGIRFTMSFTNIIGNCNDAALLKRLVETLGFQHMDLEVTGPRVGVIRDAIMAVVENELGVSLEPVVGRAFKAILNYTGGAFIFVKRELGGRIRIIQRSWRIANRNELQEGEDPTGSQLGTMEEVQEEVEEEEYLTMQDNEEIAAILDANGDKGQNAKVPSTFPEMFLFNAAVMGFSESKWMKQVLASLDAIATNVANSARLQEECDVLSLVLAKYKGVINLPEFKAVMLASLRSVVPQDWDMEHETAWTWLWENVERMLTAMMGTPLRYEKALRNWLGDISEETRMKWRRLVFSKLFKTTPAAQNYLKQSTGRLHFIADRILEMTLELYMDPLTMVDQISACGLRHVGYGVPTELFVPLVAAYTDALEDSSKGAEKTNHVQSFRWSLTLISKMLIRVITEGSTVVMKAINTNHEAALKKAVAIIPRGQRATDLLNVSCGTQSISPLYWAIDSGSLNCAKAIIEDLLTIRADRDVYYYGCDALFTRHPDLIHQMCLSAPTLLQPLLDGLVWRSRNTMDGKRRVNYYVKHLVQDLDGNFSETLSWLVEYQDPHVVSHPAAALAADLIWFRFAVFYFLRGRCYLLFTLCIFIAGQAVLGNGEESFEENVAIFSCRCFLYFGSMCQLLYQQVKLAYVDIKRGAINRSYVFPIPEYLFDVQQALYMTLVFALIVMFFLEPILWCIKDSAALGTEMNNSTGTYIFTENCAEAQDMGAYYIFSCLAMLLYWALLVDFAVISMRLSAFVLVCSRVMSEVGLFFLALSFLIVAFATAISSLNHSLLEYDGVHLWLGTLLRISLGMFPAADYLRFKDEVPVFVAISAFVAVVFVVMLNLLVAQLTESFHSMFKDSQGYARLNRAAVVVSVMGQATQKRWARFLRKMGFEERLEFNQGDIGFAGGIQIMEPANASTVTTESIKRYGGSTAPSMPWPE</sequence>
<feature type="transmembrane region" description="Helical" evidence="3">
    <location>
        <begin position="906"/>
        <end position="925"/>
    </location>
</feature>
<dbReference type="InterPro" id="IPR024862">
    <property type="entry name" value="TRPV"/>
</dbReference>
<dbReference type="InterPro" id="IPR044399">
    <property type="entry name" value="Mb-like_M"/>
</dbReference>
<proteinExistence type="predicted"/>
<dbReference type="CDD" id="cd01040">
    <property type="entry name" value="Mb-like"/>
    <property type="match status" value="1"/>
</dbReference>
<organism evidence="4">
    <name type="scientific">Cladocopium goreaui</name>
    <dbReference type="NCBI Taxonomy" id="2562237"/>
    <lineage>
        <taxon>Eukaryota</taxon>
        <taxon>Sar</taxon>
        <taxon>Alveolata</taxon>
        <taxon>Dinophyceae</taxon>
        <taxon>Suessiales</taxon>
        <taxon>Symbiodiniaceae</taxon>
        <taxon>Cladocopium</taxon>
    </lineage>
</organism>
<dbReference type="InterPro" id="IPR012292">
    <property type="entry name" value="Globin/Proto"/>
</dbReference>
<dbReference type="EMBL" id="CAMXCT030002997">
    <property type="protein sequence ID" value="CAL4789063.1"/>
    <property type="molecule type" value="Genomic_DNA"/>
</dbReference>
<keyword evidence="3" id="KW-0472">Membrane</keyword>
<keyword evidence="1" id="KW-0677">Repeat</keyword>
<feature type="non-terminal residue" evidence="4">
    <location>
        <position position="1048"/>
    </location>
</feature>
<comment type="caution">
    <text evidence="4">The sequence shown here is derived from an EMBL/GenBank/DDBJ whole genome shotgun (WGS) entry which is preliminary data.</text>
</comment>
<feature type="region of interest" description="Disordered" evidence="2">
    <location>
        <begin position="1"/>
        <end position="45"/>
    </location>
</feature>
<dbReference type="SUPFAM" id="SSF46458">
    <property type="entry name" value="Globin-like"/>
    <property type="match status" value="2"/>
</dbReference>
<protein>
    <submittedName>
        <fullName evidence="6">NEDD8-like protein RUB1</fullName>
    </submittedName>
</protein>
<dbReference type="GO" id="GO:0020037">
    <property type="term" value="F:heme binding"/>
    <property type="evidence" value="ECO:0007669"/>
    <property type="project" value="InterPro"/>
</dbReference>
<evidence type="ECO:0000256" key="3">
    <source>
        <dbReference type="SAM" id="Phobius"/>
    </source>
</evidence>
<dbReference type="GO" id="GO:0005216">
    <property type="term" value="F:monoatomic ion channel activity"/>
    <property type="evidence" value="ECO:0007669"/>
    <property type="project" value="InterPro"/>
</dbReference>
<gene>
    <name evidence="4" type="ORF">C1SCF055_LOCUS27768</name>
</gene>
<feature type="transmembrane region" description="Helical" evidence="3">
    <location>
        <begin position="931"/>
        <end position="953"/>
    </location>
</feature>
<evidence type="ECO:0000313" key="5">
    <source>
        <dbReference type="EMBL" id="CAL1155126.1"/>
    </source>
</evidence>
<dbReference type="EMBL" id="CAMXCT010002997">
    <property type="protein sequence ID" value="CAI4001751.1"/>
    <property type="molecule type" value="Genomic_DNA"/>
</dbReference>
<dbReference type="OrthoDB" id="426092at2759"/>
<dbReference type="Proteomes" id="UP001152797">
    <property type="component" value="Unassembled WGS sequence"/>
</dbReference>
<dbReference type="GO" id="GO:0098703">
    <property type="term" value="P:calcium ion import across plasma membrane"/>
    <property type="evidence" value="ECO:0007669"/>
    <property type="project" value="TreeGrafter"/>
</dbReference>
<accession>A0A9P1G6T1</accession>
<feature type="transmembrane region" description="Helical" evidence="3">
    <location>
        <begin position="833"/>
        <end position="855"/>
    </location>
</feature>
<dbReference type="InterPro" id="IPR009050">
    <property type="entry name" value="Globin-like_sf"/>
</dbReference>
<reference evidence="4" key="1">
    <citation type="submission" date="2022-10" db="EMBL/GenBank/DDBJ databases">
        <authorList>
            <person name="Chen Y."/>
            <person name="Dougan E. K."/>
            <person name="Chan C."/>
            <person name="Rhodes N."/>
            <person name="Thang M."/>
        </authorList>
    </citation>
    <scope>NUCLEOTIDE SEQUENCE</scope>
</reference>
<evidence type="ECO:0000256" key="2">
    <source>
        <dbReference type="SAM" id="MobiDB-lite"/>
    </source>
</evidence>
<evidence type="ECO:0000313" key="4">
    <source>
        <dbReference type="EMBL" id="CAI4001751.1"/>
    </source>
</evidence>
<dbReference type="GO" id="GO:0019825">
    <property type="term" value="F:oxygen binding"/>
    <property type="evidence" value="ECO:0007669"/>
    <property type="project" value="InterPro"/>
</dbReference>
<dbReference type="PANTHER" id="PTHR10582:SF2">
    <property type="entry name" value="INACTIVE"/>
    <property type="match status" value="1"/>
</dbReference>
<evidence type="ECO:0000313" key="7">
    <source>
        <dbReference type="Proteomes" id="UP001152797"/>
    </source>
</evidence>
<dbReference type="GO" id="GO:0005886">
    <property type="term" value="C:plasma membrane"/>
    <property type="evidence" value="ECO:0007669"/>
    <property type="project" value="TreeGrafter"/>
</dbReference>